<sequence>MSMPRIPPPPHDHEDCVSGAIDTAEALCRERGLRFTATRRQVLELVWASHKPIGAYDILDALNQSGKKAAPPTVYRALEFLIEADLVHRLDSLNAFVGCPDPSSSHTGQFLICRSCRSVAELDDEDINRLVQQKAGDLGFSAVHQMLEIQGLCRQCRSAGHN</sequence>
<organism evidence="9 10">
    <name type="scientific">Woeseia oceani</name>
    <dbReference type="NCBI Taxonomy" id="1548547"/>
    <lineage>
        <taxon>Bacteria</taxon>
        <taxon>Pseudomonadati</taxon>
        <taxon>Pseudomonadota</taxon>
        <taxon>Gammaproteobacteria</taxon>
        <taxon>Woeseiales</taxon>
        <taxon>Woeseiaceae</taxon>
        <taxon>Woeseia</taxon>
    </lineage>
</organism>
<dbReference type="SUPFAM" id="SSF46785">
    <property type="entry name" value="Winged helix' DNA-binding domain"/>
    <property type="match status" value="1"/>
</dbReference>
<keyword evidence="8" id="KW-0963">Cytoplasm</keyword>
<evidence type="ECO:0000256" key="2">
    <source>
        <dbReference type="ARBA" id="ARBA00022491"/>
    </source>
</evidence>
<feature type="binding site" evidence="7">
    <location>
        <position position="153"/>
    </location>
    <ligand>
        <name>Zn(2+)</name>
        <dbReference type="ChEBI" id="CHEBI:29105"/>
    </ligand>
</feature>
<feature type="binding site" evidence="7">
    <location>
        <position position="116"/>
    </location>
    <ligand>
        <name>Zn(2+)</name>
        <dbReference type="ChEBI" id="CHEBI:29105"/>
    </ligand>
</feature>
<keyword evidence="10" id="KW-1185">Reference proteome</keyword>
<evidence type="ECO:0000256" key="1">
    <source>
        <dbReference type="ARBA" id="ARBA00007957"/>
    </source>
</evidence>
<dbReference type="AlphaFoldDB" id="A0A193LE69"/>
<evidence type="ECO:0000256" key="5">
    <source>
        <dbReference type="ARBA" id="ARBA00023125"/>
    </source>
</evidence>
<evidence type="ECO:0000256" key="7">
    <source>
        <dbReference type="PIRSR" id="PIRSR602481-1"/>
    </source>
</evidence>
<dbReference type="CDD" id="cd07153">
    <property type="entry name" value="Fur_like"/>
    <property type="match status" value="1"/>
</dbReference>
<evidence type="ECO:0000313" key="10">
    <source>
        <dbReference type="Proteomes" id="UP000092695"/>
    </source>
</evidence>
<keyword evidence="7 8" id="KW-0479">Metal-binding</keyword>
<dbReference type="Gene3D" id="1.10.10.10">
    <property type="entry name" value="Winged helix-like DNA-binding domain superfamily/Winged helix DNA-binding domain"/>
    <property type="match status" value="1"/>
</dbReference>
<comment type="subcellular location">
    <subcellularLocation>
        <location evidence="8">Cytoplasm</location>
    </subcellularLocation>
</comment>
<dbReference type="KEGG" id="woc:BA177_05730"/>
<dbReference type="GO" id="GO:0005829">
    <property type="term" value="C:cytosol"/>
    <property type="evidence" value="ECO:0007669"/>
    <property type="project" value="TreeGrafter"/>
</dbReference>
<evidence type="ECO:0000256" key="6">
    <source>
        <dbReference type="ARBA" id="ARBA00023163"/>
    </source>
</evidence>
<dbReference type="RefSeq" id="WP_068614040.1">
    <property type="nucleotide sequence ID" value="NZ_CP016268.1"/>
</dbReference>
<dbReference type="PANTHER" id="PTHR33202">
    <property type="entry name" value="ZINC UPTAKE REGULATION PROTEIN"/>
    <property type="match status" value="1"/>
</dbReference>
<dbReference type="InterPro" id="IPR036388">
    <property type="entry name" value="WH-like_DNA-bd_sf"/>
</dbReference>
<keyword evidence="2 8" id="KW-0678">Repressor</keyword>
<comment type="similarity">
    <text evidence="1 8">Belongs to the Fur family.</text>
</comment>
<keyword evidence="8" id="KW-0408">Iron</keyword>
<dbReference type="PANTHER" id="PTHR33202:SF6">
    <property type="entry name" value="ZINC UPTAKE REGULATION PROTEIN"/>
    <property type="match status" value="1"/>
</dbReference>
<comment type="subunit">
    <text evidence="8">Homodimer.</text>
</comment>
<keyword evidence="5 8" id="KW-0238">DNA-binding</keyword>
<dbReference type="InterPro" id="IPR043135">
    <property type="entry name" value="Fur_C"/>
</dbReference>
<dbReference type="STRING" id="1548547.BA177_05730"/>
<dbReference type="GO" id="GO:1900376">
    <property type="term" value="P:regulation of secondary metabolite biosynthetic process"/>
    <property type="evidence" value="ECO:0007669"/>
    <property type="project" value="TreeGrafter"/>
</dbReference>
<proteinExistence type="inferred from homology"/>
<feature type="binding site" evidence="7">
    <location>
        <position position="113"/>
    </location>
    <ligand>
        <name>Zn(2+)</name>
        <dbReference type="ChEBI" id="CHEBI:29105"/>
    </ligand>
</feature>
<dbReference type="GO" id="GO:0000976">
    <property type="term" value="F:transcription cis-regulatory region binding"/>
    <property type="evidence" value="ECO:0007669"/>
    <property type="project" value="TreeGrafter"/>
</dbReference>
<dbReference type="Pfam" id="PF01475">
    <property type="entry name" value="FUR"/>
    <property type="match status" value="1"/>
</dbReference>
<dbReference type="GO" id="GO:0008270">
    <property type="term" value="F:zinc ion binding"/>
    <property type="evidence" value="ECO:0007669"/>
    <property type="project" value="TreeGrafter"/>
</dbReference>
<feature type="binding site" evidence="7">
    <location>
        <position position="156"/>
    </location>
    <ligand>
        <name>Zn(2+)</name>
        <dbReference type="ChEBI" id="CHEBI:29105"/>
    </ligand>
</feature>
<dbReference type="Gene3D" id="3.30.1490.190">
    <property type="match status" value="1"/>
</dbReference>
<keyword evidence="6 8" id="KW-0804">Transcription</keyword>
<evidence type="ECO:0000256" key="8">
    <source>
        <dbReference type="RuleBase" id="RU364037"/>
    </source>
</evidence>
<evidence type="ECO:0000256" key="3">
    <source>
        <dbReference type="ARBA" id="ARBA00022833"/>
    </source>
</evidence>
<evidence type="ECO:0000313" key="9">
    <source>
        <dbReference type="EMBL" id="ANO50773.1"/>
    </source>
</evidence>
<dbReference type="OrthoDB" id="9801127at2"/>
<name>A0A193LE69_9GAMM</name>
<accession>A0A193LE69</accession>
<dbReference type="EMBL" id="CP016268">
    <property type="protein sequence ID" value="ANO50773.1"/>
    <property type="molecule type" value="Genomic_DNA"/>
</dbReference>
<dbReference type="InterPro" id="IPR036390">
    <property type="entry name" value="WH_DNA-bd_sf"/>
</dbReference>
<keyword evidence="3 7" id="KW-0862">Zinc</keyword>
<gene>
    <name evidence="8" type="primary">fur</name>
    <name evidence="9" type="ORF">BA177_05730</name>
</gene>
<comment type="cofactor">
    <cofactor evidence="7">
        <name>Zn(2+)</name>
        <dbReference type="ChEBI" id="CHEBI:29105"/>
    </cofactor>
    <text evidence="7">Binds 1 zinc ion per subunit.</text>
</comment>
<evidence type="ECO:0000256" key="4">
    <source>
        <dbReference type="ARBA" id="ARBA00023015"/>
    </source>
</evidence>
<protein>
    <recommendedName>
        <fullName evidence="8">Ferric uptake regulation protein</fullName>
    </recommendedName>
</protein>
<dbReference type="InterPro" id="IPR002481">
    <property type="entry name" value="FUR"/>
</dbReference>
<reference evidence="9 10" key="1">
    <citation type="submission" date="2016-06" db="EMBL/GenBank/DDBJ databases">
        <title>Complete genome sequence of a deep-branching marine Gamma Proteobacterium Woeseia oceani type strain XK5.</title>
        <authorList>
            <person name="Mu D."/>
            <person name="Du Z."/>
        </authorList>
    </citation>
    <scope>NUCLEOTIDE SEQUENCE [LARGE SCALE GENOMIC DNA]</scope>
    <source>
        <strain evidence="9 10">XK5</strain>
    </source>
</reference>
<dbReference type="GO" id="GO:0003700">
    <property type="term" value="F:DNA-binding transcription factor activity"/>
    <property type="evidence" value="ECO:0007669"/>
    <property type="project" value="UniProtKB-UniRule"/>
</dbReference>
<keyword evidence="4 8" id="KW-0805">Transcription regulation</keyword>
<dbReference type="GO" id="GO:0045892">
    <property type="term" value="P:negative regulation of DNA-templated transcription"/>
    <property type="evidence" value="ECO:0007669"/>
    <property type="project" value="TreeGrafter"/>
</dbReference>
<dbReference type="Proteomes" id="UP000092695">
    <property type="component" value="Chromosome"/>
</dbReference>